<dbReference type="AlphaFoldDB" id="A0A7Y9C6Q7"/>
<comment type="caution">
    <text evidence="1">The sequence shown here is derived from an EMBL/GenBank/DDBJ whole genome shotgun (WGS) entry which is preliminary data.</text>
</comment>
<dbReference type="Proteomes" id="UP000535020">
    <property type="component" value="Unassembled WGS sequence"/>
</dbReference>
<evidence type="ECO:0000313" key="1">
    <source>
        <dbReference type="EMBL" id="NYA72375.1"/>
    </source>
</evidence>
<keyword evidence="2" id="KW-1185">Reference proteome</keyword>
<sequence length="167" mass="19494">MKYLITIFIIFQTSFCEAQQTLPNEEIVFSFKTANAKILTLAKDKRNKYLVYRFGTINKTELEFPNKNLDSWKVFTYSYYFRGGGKQNARMDLDNLWFVNEGFEYLIFSSYNAGDDEISESFEVGLKITNLKTGKETIINGIENSVVGSLQQFRTNNLIKIDYYRID</sequence>
<reference evidence="1 2" key="1">
    <citation type="submission" date="2020-07" db="EMBL/GenBank/DDBJ databases">
        <authorList>
            <person name="Sun Q."/>
        </authorList>
    </citation>
    <scope>NUCLEOTIDE SEQUENCE [LARGE SCALE GENOMIC DNA]</scope>
    <source>
        <strain evidence="1 2">MAH-1</strain>
    </source>
</reference>
<dbReference type="EMBL" id="JACBJI010000008">
    <property type="protein sequence ID" value="NYA72375.1"/>
    <property type="molecule type" value="Genomic_DNA"/>
</dbReference>
<protein>
    <submittedName>
        <fullName evidence="1">Uncharacterized protein</fullName>
    </submittedName>
</protein>
<dbReference type="RefSeq" id="WP_176007185.1">
    <property type="nucleotide sequence ID" value="NZ_JABWMI010000020.1"/>
</dbReference>
<gene>
    <name evidence="1" type="ORF">HZF10_15705</name>
</gene>
<accession>A0A7Y9C6Q7</accession>
<proteinExistence type="predicted"/>
<evidence type="ECO:0000313" key="2">
    <source>
        <dbReference type="Proteomes" id="UP000535020"/>
    </source>
</evidence>
<name>A0A7Y9C6Q7_9FLAO</name>
<organism evidence="1 2">
    <name type="scientific">Flavobacterium agri</name>
    <dbReference type="NCBI Taxonomy" id="2743471"/>
    <lineage>
        <taxon>Bacteria</taxon>
        <taxon>Pseudomonadati</taxon>
        <taxon>Bacteroidota</taxon>
        <taxon>Flavobacteriia</taxon>
        <taxon>Flavobacteriales</taxon>
        <taxon>Flavobacteriaceae</taxon>
        <taxon>Flavobacterium</taxon>
    </lineage>
</organism>